<feature type="region of interest" description="Disordered" evidence="1">
    <location>
        <begin position="1"/>
        <end position="27"/>
    </location>
</feature>
<evidence type="ECO:0000313" key="4">
    <source>
        <dbReference type="Proteomes" id="UP000054270"/>
    </source>
</evidence>
<evidence type="ECO:0000313" key="3">
    <source>
        <dbReference type="EMBL" id="KJA19184.1"/>
    </source>
</evidence>
<dbReference type="AlphaFoldDB" id="A0A0D2NK05"/>
<feature type="domain" description="Ribonuclease H1 N-terminal" evidence="2">
    <location>
        <begin position="111"/>
        <end position="153"/>
    </location>
</feature>
<evidence type="ECO:0000259" key="2">
    <source>
        <dbReference type="Pfam" id="PF01693"/>
    </source>
</evidence>
<dbReference type="Proteomes" id="UP000054270">
    <property type="component" value="Unassembled WGS sequence"/>
</dbReference>
<feature type="compositionally biased region" description="Pro residues" evidence="1">
    <location>
        <begin position="243"/>
        <end position="252"/>
    </location>
</feature>
<feature type="compositionally biased region" description="Basic residues" evidence="1">
    <location>
        <begin position="9"/>
        <end position="18"/>
    </location>
</feature>
<reference evidence="4" key="1">
    <citation type="submission" date="2014-04" db="EMBL/GenBank/DDBJ databases">
        <title>Evolutionary Origins and Diversification of the Mycorrhizal Mutualists.</title>
        <authorList>
            <consortium name="DOE Joint Genome Institute"/>
            <consortium name="Mycorrhizal Genomics Consortium"/>
            <person name="Kohler A."/>
            <person name="Kuo A."/>
            <person name="Nagy L.G."/>
            <person name="Floudas D."/>
            <person name="Copeland A."/>
            <person name="Barry K.W."/>
            <person name="Cichocki N."/>
            <person name="Veneault-Fourrey C."/>
            <person name="LaButti K."/>
            <person name="Lindquist E.A."/>
            <person name="Lipzen A."/>
            <person name="Lundell T."/>
            <person name="Morin E."/>
            <person name="Murat C."/>
            <person name="Riley R."/>
            <person name="Ohm R."/>
            <person name="Sun H."/>
            <person name="Tunlid A."/>
            <person name="Henrissat B."/>
            <person name="Grigoriev I.V."/>
            <person name="Hibbett D.S."/>
            <person name="Martin F."/>
        </authorList>
    </citation>
    <scope>NUCLEOTIDE SEQUENCE [LARGE SCALE GENOMIC DNA]</scope>
    <source>
        <strain evidence="4">FD-334 SS-4</strain>
    </source>
</reference>
<feature type="region of interest" description="Disordered" evidence="1">
    <location>
        <begin position="33"/>
        <end position="52"/>
    </location>
</feature>
<gene>
    <name evidence="3" type="ORF">HYPSUDRAFT_56731</name>
</gene>
<dbReference type="STRING" id="945553.A0A0D2NK05"/>
<dbReference type="InterPro" id="IPR011320">
    <property type="entry name" value="RNase_H1_N"/>
</dbReference>
<evidence type="ECO:0000256" key="1">
    <source>
        <dbReference type="SAM" id="MobiDB-lite"/>
    </source>
</evidence>
<protein>
    <recommendedName>
        <fullName evidence="2">Ribonuclease H1 N-terminal domain-containing protein</fullName>
    </recommendedName>
</protein>
<organism evidence="3 4">
    <name type="scientific">Hypholoma sublateritium (strain FD-334 SS-4)</name>
    <dbReference type="NCBI Taxonomy" id="945553"/>
    <lineage>
        <taxon>Eukaryota</taxon>
        <taxon>Fungi</taxon>
        <taxon>Dikarya</taxon>
        <taxon>Basidiomycota</taxon>
        <taxon>Agaricomycotina</taxon>
        <taxon>Agaricomycetes</taxon>
        <taxon>Agaricomycetidae</taxon>
        <taxon>Agaricales</taxon>
        <taxon>Agaricineae</taxon>
        <taxon>Strophariaceae</taxon>
        <taxon>Hypholoma</taxon>
    </lineage>
</organism>
<dbReference type="EMBL" id="KN817580">
    <property type="protein sequence ID" value="KJA19184.1"/>
    <property type="molecule type" value="Genomic_DNA"/>
</dbReference>
<keyword evidence="4" id="KW-1185">Reference proteome</keyword>
<feature type="region of interest" description="Disordered" evidence="1">
    <location>
        <begin position="233"/>
        <end position="252"/>
    </location>
</feature>
<proteinExistence type="predicted"/>
<accession>A0A0D2NK05</accession>
<name>A0A0D2NK05_HYPSF</name>
<dbReference type="Pfam" id="PF01693">
    <property type="entry name" value="Cauli_VI"/>
    <property type="match status" value="1"/>
</dbReference>
<sequence length="321" mass="35288">MMKKASPAKPKKTTSKGKAKQDSEAAEIESNEMIDLHPLHTQGNASDGKKKLVGGELESPLHLGNSIGVAGLNLEDISSPSSVSTPVMADDELFLDRYIKQTTGASGKVAYVVFNGLSPGVFYNWISCSNSMAGMDDRARRFLGFYTYDDAHNAWALYEQHGVLPQGVPPISLEIKQHAEDLRNKMISTVNAQRQRAINNQQSPTSPVEGPSKRRTAIKKSLVVFEKHPETPTPTVRFQLPASPNPPNPPPSTDDIIGNRFWVVFQGPEPGVHRDQISAMRALGGRNMLNDNYMIAPSLSAANSLFVQYYMLGLVSRWDRN</sequence>